<organism evidence="2">
    <name type="scientific">Monilinia fusarivirus B</name>
    <dbReference type="NCBI Taxonomy" id="2592770"/>
    <lineage>
        <taxon>Viruses</taxon>
        <taxon>Riboviria</taxon>
        <taxon>Orthornavirae</taxon>
        <taxon>Pisuviricota</taxon>
        <taxon>Duplopiviricetes</taxon>
        <taxon>Durnavirales</taxon>
        <taxon>Fusariviridae</taxon>
    </lineage>
</organism>
<feature type="compositionally biased region" description="Acidic residues" evidence="1">
    <location>
        <begin position="337"/>
        <end position="351"/>
    </location>
</feature>
<evidence type="ECO:0000313" key="2">
    <source>
        <dbReference type="EMBL" id="QED42907.1"/>
    </source>
</evidence>
<sequence>MEHSPNTNKMSVTIFITDLKEINGYGISANDITDPSTEIWCVRMPVKGWNKQTGLHAVIFKKTNTGVNKIVFPFGNLLPGTLVDKKHFPPGEAVQFDKSMTLPVAGAETAERVKEVLRANLMDRKLFGYWDYLSPISPFVTKAFDWGLWTKKNAPPQFVTTRTVNKSEISVRADAIIRACKNAEDGTPYMEDLIVLTSFLSDKLDILTDVGLERVCGFFNQIGGAWQKSRSPLPVGGILKGYGWPATLEKPVDERLRLFISKTNVVGASGLQSRSNFKKGKVTRKVIKQGRQKPPPKPTIRVQMVEDGSEKSFETIRRVATDEAHSVQQAPLTEIEPMPEVEDDLSGEDYLSESHPLNKGKGPQQPKEHDFRSSVHDWMSRTAKAAKRRRKRVGSTSLSWWKIAVGKVSSFYKAEASITHSNEWEPSEISKSSWGEKLMAIPLVPVVAVIATAKRFRMRLGGTGAAWWKYCLSALASPFNLVGSLLDGLSNSVWTLGVKAGDFVFAFFK</sequence>
<feature type="compositionally biased region" description="Basic and acidic residues" evidence="1">
    <location>
        <begin position="366"/>
        <end position="376"/>
    </location>
</feature>
<reference evidence="2" key="1">
    <citation type="submission" date="2018-11" db="EMBL/GenBank/DDBJ databases">
        <authorList>
            <person name="Jo Y."/>
            <person name="Cho W.K."/>
        </authorList>
    </citation>
    <scope>NUCLEOTIDE SEQUENCE</scope>
    <source>
        <strain evidence="2">Won</strain>
    </source>
</reference>
<proteinExistence type="predicted"/>
<accession>A0A7G3W8T2</accession>
<gene>
    <name evidence="2" type="primary">ORF2</name>
</gene>
<protein>
    <submittedName>
        <fullName evidence="2">Uncharacterized protein</fullName>
    </submittedName>
</protein>
<evidence type="ECO:0000256" key="1">
    <source>
        <dbReference type="SAM" id="MobiDB-lite"/>
    </source>
</evidence>
<feature type="region of interest" description="Disordered" evidence="1">
    <location>
        <begin position="321"/>
        <end position="376"/>
    </location>
</feature>
<name>A0A7G3W8T2_9VIRU</name>
<dbReference type="EMBL" id="MK231043">
    <property type="protein sequence ID" value="QED42907.1"/>
    <property type="molecule type" value="Genomic_RNA"/>
</dbReference>